<keyword evidence="9 15" id="KW-1133">Transmembrane helix</keyword>
<dbReference type="GO" id="GO:0003677">
    <property type="term" value="F:DNA binding"/>
    <property type="evidence" value="ECO:0007669"/>
    <property type="project" value="UniProtKB-KW"/>
</dbReference>
<proteinExistence type="inferred from homology"/>
<dbReference type="Pfam" id="PF01580">
    <property type="entry name" value="FtsK_SpoIIIE"/>
    <property type="match status" value="1"/>
</dbReference>
<evidence type="ECO:0000256" key="6">
    <source>
        <dbReference type="ARBA" id="ARBA00022741"/>
    </source>
</evidence>
<dbReference type="InterPro" id="IPR050206">
    <property type="entry name" value="FtsK/SpoIIIE/SftA"/>
</dbReference>
<evidence type="ECO:0000256" key="7">
    <source>
        <dbReference type="ARBA" id="ARBA00022829"/>
    </source>
</evidence>
<evidence type="ECO:0000256" key="4">
    <source>
        <dbReference type="ARBA" id="ARBA00022618"/>
    </source>
</evidence>
<dbReference type="InterPro" id="IPR041027">
    <property type="entry name" value="FtsK_alpha"/>
</dbReference>
<dbReference type="EMBL" id="FMXO01000013">
    <property type="protein sequence ID" value="SDB47625.1"/>
    <property type="molecule type" value="Genomic_DNA"/>
</dbReference>
<name>A0A1G6DS55_9BACT</name>
<evidence type="ECO:0000256" key="14">
    <source>
        <dbReference type="SAM" id="MobiDB-lite"/>
    </source>
</evidence>
<keyword evidence="8 13" id="KW-0067">ATP-binding</keyword>
<keyword evidence="4" id="KW-0132">Cell division</keyword>
<evidence type="ECO:0000256" key="2">
    <source>
        <dbReference type="ARBA" id="ARBA00006474"/>
    </source>
</evidence>
<evidence type="ECO:0000256" key="3">
    <source>
        <dbReference type="ARBA" id="ARBA00022475"/>
    </source>
</evidence>
<dbReference type="Pfam" id="PF17854">
    <property type="entry name" value="FtsK_alpha"/>
    <property type="match status" value="1"/>
</dbReference>
<feature type="domain" description="FtsK" evidence="16">
    <location>
        <begin position="392"/>
        <end position="588"/>
    </location>
</feature>
<protein>
    <submittedName>
        <fullName evidence="17">DNA segregation ATPase FtsK/SpoIIIE, S-DNA-T family</fullName>
    </submittedName>
</protein>
<dbReference type="Pfam" id="PF09397">
    <property type="entry name" value="FtsK_gamma"/>
    <property type="match status" value="1"/>
</dbReference>
<evidence type="ECO:0000256" key="1">
    <source>
        <dbReference type="ARBA" id="ARBA00004651"/>
    </source>
</evidence>
<comment type="subcellular location">
    <subcellularLocation>
        <location evidence="1">Cell membrane</location>
        <topology evidence="1">Multi-pass membrane protein</topology>
    </subcellularLocation>
</comment>
<dbReference type="InterPro" id="IPR025199">
    <property type="entry name" value="FtsK_4TM"/>
</dbReference>
<gene>
    <name evidence="17" type="ORF">SAMN05660653_02336</name>
</gene>
<evidence type="ECO:0000256" key="8">
    <source>
        <dbReference type="ARBA" id="ARBA00022840"/>
    </source>
</evidence>
<evidence type="ECO:0000313" key="18">
    <source>
        <dbReference type="Proteomes" id="UP000198771"/>
    </source>
</evidence>
<keyword evidence="3" id="KW-1003">Cell membrane</keyword>
<dbReference type="SUPFAM" id="SSF46785">
    <property type="entry name" value="Winged helix' DNA-binding domain"/>
    <property type="match status" value="1"/>
</dbReference>
<dbReference type="PANTHER" id="PTHR22683">
    <property type="entry name" value="SPORULATION PROTEIN RELATED"/>
    <property type="match status" value="1"/>
</dbReference>
<keyword evidence="18" id="KW-1185">Reference proteome</keyword>
<dbReference type="InterPro" id="IPR018541">
    <property type="entry name" value="Ftsk_gamma"/>
</dbReference>
<keyword evidence="12" id="KW-0131">Cell cycle</keyword>
<evidence type="ECO:0000256" key="15">
    <source>
        <dbReference type="SAM" id="Phobius"/>
    </source>
</evidence>
<dbReference type="Gene3D" id="1.10.10.10">
    <property type="entry name" value="Winged helix-like DNA-binding domain superfamily/Winged helix DNA-binding domain"/>
    <property type="match status" value="1"/>
</dbReference>
<evidence type="ECO:0000313" key="17">
    <source>
        <dbReference type="EMBL" id="SDB47625.1"/>
    </source>
</evidence>
<dbReference type="InterPro" id="IPR002543">
    <property type="entry name" value="FtsK_dom"/>
</dbReference>
<feature type="transmembrane region" description="Helical" evidence="15">
    <location>
        <begin position="132"/>
        <end position="153"/>
    </location>
</feature>
<evidence type="ECO:0000256" key="11">
    <source>
        <dbReference type="ARBA" id="ARBA00023136"/>
    </source>
</evidence>
<dbReference type="PANTHER" id="PTHR22683:SF41">
    <property type="entry name" value="DNA TRANSLOCASE FTSK"/>
    <property type="match status" value="1"/>
</dbReference>
<dbReference type="CDD" id="cd01127">
    <property type="entry name" value="TrwB_TraG_TraD_VirD4"/>
    <property type="match status" value="1"/>
</dbReference>
<keyword evidence="6 13" id="KW-0547">Nucleotide-binding</keyword>
<feature type="transmembrane region" description="Helical" evidence="15">
    <location>
        <begin position="160"/>
        <end position="178"/>
    </location>
</feature>
<evidence type="ECO:0000256" key="12">
    <source>
        <dbReference type="ARBA" id="ARBA00023306"/>
    </source>
</evidence>
<keyword evidence="5 15" id="KW-0812">Transmembrane</keyword>
<accession>A0A1G6DS55</accession>
<evidence type="ECO:0000256" key="5">
    <source>
        <dbReference type="ARBA" id="ARBA00022692"/>
    </source>
</evidence>
<dbReference type="GO" id="GO:0051301">
    <property type="term" value="P:cell division"/>
    <property type="evidence" value="ECO:0007669"/>
    <property type="project" value="UniProtKB-KW"/>
</dbReference>
<keyword evidence="11 15" id="KW-0472">Membrane</keyword>
<dbReference type="PROSITE" id="PS50901">
    <property type="entry name" value="FTSK"/>
    <property type="match status" value="1"/>
</dbReference>
<dbReference type="OrthoDB" id="9807790at2"/>
<dbReference type="GO" id="GO:0007059">
    <property type="term" value="P:chromosome segregation"/>
    <property type="evidence" value="ECO:0007669"/>
    <property type="project" value="UniProtKB-KW"/>
</dbReference>
<dbReference type="SMART" id="SM00843">
    <property type="entry name" value="Ftsk_gamma"/>
    <property type="match status" value="1"/>
</dbReference>
<dbReference type="AlphaFoldDB" id="A0A1G6DS55"/>
<organism evidence="17 18">
    <name type="scientific">Desulfonatronum thiosulfatophilum</name>
    <dbReference type="NCBI Taxonomy" id="617002"/>
    <lineage>
        <taxon>Bacteria</taxon>
        <taxon>Pseudomonadati</taxon>
        <taxon>Thermodesulfobacteriota</taxon>
        <taxon>Desulfovibrionia</taxon>
        <taxon>Desulfovibrionales</taxon>
        <taxon>Desulfonatronaceae</taxon>
        <taxon>Desulfonatronum</taxon>
    </lineage>
</organism>
<sequence length="731" mass="80262">MSPSQLSADSTTGNETRLLREVCALTLLFIAAFLTLSLSSYHPQDPSFNQQATSVATIHNHAGIIGAYVSGLIVDLFGLAAFVFPVMFVWLAVTSVWRFWQPPWWRWVGLLLLSLSFLAASSHPWVVETVSIAGIHGGGYFGDQLHALGIALLKERGAMLLWLFLVFLASQLLFGLYWTRWGDGLAIWLHRAFQPRPEKVKPPRKSNQDMPTSLLEDFQLSGAKKQPAKKATKSTILSKAGSTDQSKLGPEDKGLPRLPSLDILAAPDRKQPRTSPQRLKEMGKALESCLADFGVQGEVQHIQPGPVITMFEYKPAPGVKISRITGLSDDLSLGLKASSVRVVANLQGKDAVGVEIPNEYRQSVWLREILESDAFQNSKSKLTIAIGKDIEGLPMVADLARMPHLLVAGATGAGKSVGLNSMILSILYKARPDEVKFLLVDPKRIELAVYANLPHLVHPVVTEMSMAKSALDWAMAEMDARYEAMALLGVRHIAAYQQKVAAMPPEEAAEQRAMPYLVIIIDELADLMLTAAKEVEVSIVRLAQLARASGIHMILATQRPSVDVVTGLIKANFPCRISFQVTSKHDSRTILDTVGAEHLLGQGDMLFKPSAGRLQRMHGAFVGDEEIAAVVQAWRDQQPPSFELDFSEWSKEETAKNGVMPEGADVAEDPIYTQAVEFVLEQGRASISLLQRRFRIGFNRSARFIEQMEKDGLLGAQEGSKPRAVIKSKKG</sequence>
<dbReference type="Gene3D" id="3.30.980.40">
    <property type="match status" value="1"/>
</dbReference>
<keyword evidence="10" id="KW-0238">DNA-binding</keyword>
<feature type="transmembrane region" description="Helical" evidence="15">
    <location>
        <begin position="62"/>
        <end position="92"/>
    </location>
</feature>
<evidence type="ECO:0000256" key="10">
    <source>
        <dbReference type="ARBA" id="ARBA00023125"/>
    </source>
</evidence>
<dbReference type="GO" id="GO:0005524">
    <property type="term" value="F:ATP binding"/>
    <property type="evidence" value="ECO:0007669"/>
    <property type="project" value="UniProtKB-UniRule"/>
</dbReference>
<dbReference type="GO" id="GO:0005886">
    <property type="term" value="C:plasma membrane"/>
    <property type="evidence" value="ECO:0007669"/>
    <property type="project" value="UniProtKB-SubCell"/>
</dbReference>
<dbReference type="InterPro" id="IPR036388">
    <property type="entry name" value="WH-like_DNA-bd_sf"/>
</dbReference>
<reference evidence="17 18" key="1">
    <citation type="submission" date="2016-10" db="EMBL/GenBank/DDBJ databases">
        <authorList>
            <person name="de Groot N.N."/>
        </authorList>
    </citation>
    <scope>NUCLEOTIDE SEQUENCE [LARGE SCALE GENOMIC DNA]</scope>
    <source>
        <strain evidence="17 18">ASO4-2</strain>
    </source>
</reference>
<evidence type="ECO:0000256" key="9">
    <source>
        <dbReference type="ARBA" id="ARBA00022989"/>
    </source>
</evidence>
<dbReference type="SUPFAM" id="SSF52540">
    <property type="entry name" value="P-loop containing nucleoside triphosphate hydrolases"/>
    <property type="match status" value="1"/>
</dbReference>
<feature type="compositionally biased region" description="Polar residues" evidence="14">
    <location>
        <begin position="233"/>
        <end position="246"/>
    </location>
</feature>
<dbReference type="InterPro" id="IPR036390">
    <property type="entry name" value="WH_DNA-bd_sf"/>
</dbReference>
<dbReference type="Gene3D" id="3.40.50.300">
    <property type="entry name" value="P-loop containing nucleotide triphosphate hydrolases"/>
    <property type="match status" value="1"/>
</dbReference>
<evidence type="ECO:0000259" key="16">
    <source>
        <dbReference type="PROSITE" id="PS50901"/>
    </source>
</evidence>
<dbReference type="Pfam" id="PF13491">
    <property type="entry name" value="FtsK_4TM"/>
    <property type="match status" value="1"/>
</dbReference>
<keyword evidence="7" id="KW-0159">Chromosome partition</keyword>
<feature type="binding site" evidence="13">
    <location>
        <begin position="409"/>
        <end position="416"/>
    </location>
    <ligand>
        <name>ATP</name>
        <dbReference type="ChEBI" id="CHEBI:30616"/>
    </ligand>
</feature>
<feature type="transmembrane region" description="Helical" evidence="15">
    <location>
        <begin position="104"/>
        <end position="126"/>
    </location>
</feature>
<evidence type="ECO:0000256" key="13">
    <source>
        <dbReference type="PROSITE-ProRule" id="PRU00289"/>
    </source>
</evidence>
<dbReference type="Proteomes" id="UP000198771">
    <property type="component" value="Unassembled WGS sequence"/>
</dbReference>
<dbReference type="InterPro" id="IPR027417">
    <property type="entry name" value="P-loop_NTPase"/>
</dbReference>
<feature type="transmembrane region" description="Helical" evidence="15">
    <location>
        <begin position="22"/>
        <end position="42"/>
    </location>
</feature>
<comment type="similarity">
    <text evidence="2">Belongs to the FtsK/SpoIIIE/SftA family.</text>
</comment>
<feature type="region of interest" description="Disordered" evidence="14">
    <location>
        <begin position="221"/>
        <end position="261"/>
    </location>
</feature>
<dbReference type="STRING" id="617002.SAMN05660653_02336"/>